<proteinExistence type="predicted"/>
<keyword evidence="1" id="KW-0560">Oxidoreductase</keyword>
<dbReference type="Proteomes" id="UP000054477">
    <property type="component" value="Unassembled WGS sequence"/>
</dbReference>
<dbReference type="Pfam" id="PF00106">
    <property type="entry name" value="adh_short"/>
    <property type="match status" value="1"/>
</dbReference>
<sequence length="331" mass="36111">MQSSNFITLILLPLLLVAAAIFLSKSSMSPLASIRSSNAAFSPSYPPVALFVGGTSGVGQGMAEALGRYTKGNATIIIAGRNRAAADAIIAKLPKPTAPGVSHEFVQCDATLMKNVRAATKEILTRHPKINFLVMSPGYLSLSGRDETEEGIDRKLALNYYARWTFATGLLPALKRANEDGEDAKVFSVMAAGRGGEIDDEDLGLKKSYSVLKATWAAPIYNDLMIEELAERNPELTFIHAHPGAVRTNMLNYAQSTILRATSGIISALTYPISVTPEDCAEYMWHGMFNSTKGAFRIGSRGENIGKKRYFGTETQRKKLWEHTWEITKSE</sequence>
<evidence type="ECO:0000256" key="1">
    <source>
        <dbReference type="ARBA" id="ARBA00023002"/>
    </source>
</evidence>
<dbReference type="SUPFAM" id="SSF51735">
    <property type="entry name" value="NAD(P)-binding Rossmann-fold domains"/>
    <property type="match status" value="1"/>
</dbReference>
<evidence type="ECO:0000256" key="2">
    <source>
        <dbReference type="SAM" id="SignalP"/>
    </source>
</evidence>
<dbReference type="AlphaFoldDB" id="A0A0C9X5Z7"/>
<organism evidence="3 4">
    <name type="scientific">Laccaria amethystina LaAM-08-1</name>
    <dbReference type="NCBI Taxonomy" id="1095629"/>
    <lineage>
        <taxon>Eukaryota</taxon>
        <taxon>Fungi</taxon>
        <taxon>Dikarya</taxon>
        <taxon>Basidiomycota</taxon>
        <taxon>Agaricomycotina</taxon>
        <taxon>Agaricomycetes</taxon>
        <taxon>Agaricomycetidae</taxon>
        <taxon>Agaricales</taxon>
        <taxon>Agaricineae</taxon>
        <taxon>Hydnangiaceae</taxon>
        <taxon>Laccaria</taxon>
    </lineage>
</organism>
<dbReference type="PANTHER" id="PTHR47534:SF3">
    <property type="entry name" value="ALCOHOL DEHYDROGENASE-LIKE C-TERMINAL DOMAIN-CONTAINING PROTEIN"/>
    <property type="match status" value="1"/>
</dbReference>
<dbReference type="EMBL" id="KN838625">
    <property type="protein sequence ID" value="KIK00446.1"/>
    <property type="molecule type" value="Genomic_DNA"/>
</dbReference>
<feature type="signal peptide" evidence="2">
    <location>
        <begin position="1"/>
        <end position="19"/>
    </location>
</feature>
<reference evidence="4" key="2">
    <citation type="submission" date="2015-01" db="EMBL/GenBank/DDBJ databases">
        <title>Evolutionary Origins and Diversification of the Mycorrhizal Mutualists.</title>
        <authorList>
            <consortium name="DOE Joint Genome Institute"/>
            <consortium name="Mycorrhizal Genomics Consortium"/>
            <person name="Kohler A."/>
            <person name="Kuo A."/>
            <person name="Nagy L.G."/>
            <person name="Floudas D."/>
            <person name="Copeland A."/>
            <person name="Barry K.W."/>
            <person name="Cichocki N."/>
            <person name="Veneault-Fourrey C."/>
            <person name="LaButti K."/>
            <person name="Lindquist E.A."/>
            <person name="Lipzen A."/>
            <person name="Lundell T."/>
            <person name="Morin E."/>
            <person name="Murat C."/>
            <person name="Riley R."/>
            <person name="Ohm R."/>
            <person name="Sun H."/>
            <person name="Tunlid A."/>
            <person name="Henrissat B."/>
            <person name="Grigoriev I.V."/>
            <person name="Hibbett D.S."/>
            <person name="Martin F."/>
        </authorList>
    </citation>
    <scope>NUCLEOTIDE SEQUENCE [LARGE SCALE GENOMIC DNA]</scope>
    <source>
        <strain evidence="4">LaAM-08-1</strain>
    </source>
</reference>
<gene>
    <name evidence="3" type="ORF">K443DRAFT_679164</name>
</gene>
<feature type="chain" id="PRO_5002222677" description="NAD(P)-binding protein" evidence="2">
    <location>
        <begin position="20"/>
        <end position="331"/>
    </location>
</feature>
<dbReference type="InterPro" id="IPR052228">
    <property type="entry name" value="Sec_Metab_Biosynth_Oxidored"/>
</dbReference>
<dbReference type="InterPro" id="IPR036291">
    <property type="entry name" value="NAD(P)-bd_dom_sf"/>
</dbReference>
<dbReference type="HOGENOM" id="CLU_044999_1_0_1"/>
<evidence type="ECO:0000313" key="3">
    <source>
        <dbReference type="EMBL" id="KIK00446.1"/>
    </source>
</evidence>
<dbReference type="Gene3D" id="3.40.50.720">
    <property type="entry name" value="NAD(P)-binding Rossmann-like Domain"/>
    <property type="match status" value="1"/>
</dbReference>
<reference evidence="3 4" key="1">
    <citation type="submission" date="2014-04" db="EMBL/GenBank/DDBJ databases">
        <authorList>
            <consortium name="DOE Joint Genome Institute"/>
            <person name="Kuo A."/>
            <person name="Kohler A."/>
            <person name="Nagy L.G."/>
            <person name="Floudas D."/>
            <person name="Copeland A."/>
            <person name="Barry K.W."/>
            <person name="Cichocki N."/>
            <person name="Veneault-Fourrey C."/>
            <person name="LaButti K."/>
            <person name="Lindquist E.A."/>
            <person name="Lipzen A."/>
            <person name="Lundell T."/>
            <person name="Morin E."/>
            <person name="Murat C."/>
            <person name="Sun H."/>
            <person name="Tunlid A."/>
            <person name="Henrissat B."/>
            <person name="Grigoriev I.V."/>
            <person name="Hibbett D.S."/>
            <person name="Martin F."/>
            <person name="Nordberg H.P."/>
            <person name="Cantor M.N."/>
            <person name="Hua S.X."/>
        </authorList>
    </citation>
    <scope>NUCLEOTIDE SEQUENCE [LARGE SCALE GENOMIC DNA]</scope>
    <source>
        <strain evidence="3 4">LaAM-08-1</strain>
    </source>
</reference>
<name>A0A0C9X5Z7_9AGAR</name>
<keyword evidence="2" id="KW-0732">Signal</keyword>
<evidence type="ECO:0008006" key="5">
    <source>
        <dbReference type="Google" id="ProtNLM"/>
    </source>
</evidence>
<dbReference type="GO" id="GO:0016491">
    <property type="term" value="F:oxidoreductase activity"/>
    <property type="evidence" value="ECO:0007669"/>
    <property type="project" value="UniProtKB-KW"/>
</dbReference>
<protein>
    <recommendedName>
        <fullName evidence="5">NAD(P)-binding protein</fullName>
    </recommendedName>
</protein>
<keyword evidence="4" id="KW-1185">Reference proteome</keyword>
<dbReference type="STRING" id="1095629.A0A0C9X5Z7"/>
<dbReference type="PANTHER" id="PTHR47534">
    <property type="entry name" value="YALI0E05731P"/>
    <property type="match status" value="1"/>
</dbReference>
<dbReference type="InterPro" id="IPR002347">
    <property type="entry name" value="SDR_fam"/>
</dbReference>
<evidence type="ECO:0000313" key="4">
    <source>
        <dbReference type="Proteomes" id="UP000054477"/>
    </source>
</evidence>
<accession>A0A0C9X5Z7</accession>
<dbReference type="OrthoDB" id="2898509at2759"/>